<keyword evidence="8" id="KW-1185">Reference proteome</keyword>
<dbReference type="EMBL" id="JANBUW010000350">
    <property type="protein sequence ID" value="KAJ2847263.1"/>
    <property type="molecule type" value="Genomic_DNA"/>
</dbReference>
<reference evidence="7" key="1">
    <citation type="submission" date="2022-07" db="EMBL/GenBank/DDBJ databases">
        <title>Phylogenomic reconstructions and comparative analyses of Kickxellomycotina fungi.</title>
        <authorList>
            <person name="Reynolds N.K."/>
            <person name="Stajich J.E."/>
            <person name="Barry K."/>
            <person name="Grigoriev I.V."/>
            <person name="Crous P."/>
            <person name="Smith M.E."/>
        </authorList>
    </citation>
    <scope>NUCLEOTIDE SEQUENCE</scope>
    <source>
        <strain evidence="7">NRRL 1566</strain>
    </source>
</reference>
<keyword evidence="2 4" id="KW-0863">Zinc-finger</keyword>
<feature type="compositionally biased region" description="Polar residues" evidence="5">
    <location>
        <begin position="283"/>
        <end position="304"/>
    </location>
</feature>
<feature type="zinc finger region" description="C3H1-type" evidence="4">
    <location>
        <begin position="26"/>
        <end position="54"/>
    </location>
</feature>
<evidence type="ECO:0000313" key="8">
    <source>
        <dbReference type="Proteomes" id="UP001139887"/>
    </source>
</evidence>
<evidence type="ECO:0000256" key="4">
    <source>
        <dbReference type="PROSITE-ProRule" id="PRU00723"/>
    </source>
</evidence>
<feature type="region of interest" description="Disordered" evidence="5">
    <location>
        <begin position="1"/>
        <end position="24"/>
    </location>
</feature>
<dbReference type="InterPro" id="IPR000571">
    <property type="entry name" value="Znf_CCCH"/>
</dbReference>
<sequence length="737" mass="81345">MVASNNTQGLSSASAPKDSQLQHLEPSRRPVCRFFNQSQGCRYGANCRFAHSLPAEPAEPSHQASDKASRTKHNRKQRAALGSLRKQHISDLLKVPQWSVKKLQSNRGESAFAVEMPPSDPDFPYDLSCLHIALVVPDNYPPKRVNDRTVEIQVANQNIPANICRNIEKAFSKHVRDTIVTEPDSESENMPSGPSLKEHLLWLDRSLEQLLQQKPAATMKFISFAGPSKPQAKASAEISSAHQLESPVLRHVSIPKSSPMQRASRPPVARPTRQPVLDPRKQIANNSNADEASSQTTRRSQELGQLQRRFRSSFTLISDFPEGDTVIKLEIAPTDPDIRDYDIARITGTLTVSRSYPQAGDSPLPVSLSLDEKSIVGNKQTPSLWQPVGGRTRYLDYVCYRFNEHIQGSSAMTLLQHLNWLDRWLVSMISTPLSSLPPISSIVEPTAEKLAMPSNPDASKAPVRLFDESEDKPWIRKVSLEEAGLSTDIANLNLNSDHGDSSSNSSDSSSDDSEHIVEMVAEPSSDINPYAKPLRRGIEIRFGIVKMTNISLAHCHSLNLTVRCLRCKNTVEVMSVTPTVRADRDHQLWKACDTCSTILGIRFRPDWMFTGTTTLGYLDCSGCTPFELLPSKFTLSCDPCTMSQDEKPADTAGSVGIASVSTFSCRSCFARLSILLQEPQFVRLQSGVKLGGSSGAAQISKAIANRKKKPSRQEELLQLGVVPGQPLPNNGTCKHFR</sequence>
<evidence type="ECO:0000256" key="2">
    <source>
        <dbReference type="ARBA" id="ARBA00022771"/>
    </source>
</evidence>
<keyword evidence="1 4" id="KW-0479">Metal-binding</keyword>
<feature type="compositionally biased region" description="Polar residues" evidence="5">
    <location>
        <begin position="1"/>
        <end position="22"/>
    </location>
</feature>
<dbReference type="SMART" id="SM00356">
    <property type="entry name" value="ZnF_C3H1"/>
    <property type="match status" value="1"/>
</dbReference>
<keyword evidence="3 4" id="KW-0862">Zinc</keyword>
<dbReference type="Proteomes" id="UP001139887">
    <property type="component" value="Unassembled WGS sequence"/>
</dbReference>
<evidence type="ECO:0000256" key="1">
    <source>
        <dbReference type="ARBA" id="ARBA00022723"/>
    </source>
</evidence>
<evidence type="ECO:0000256" key="3">
    <source>
        <dbReference type="ARBA" id="ARBA00022833"/>
    </source>
</evidence>
<gene>
    <name evidence="7" type="ORF">IWW36_003943</name>
</gene>
<accession>A0A9W8I492</accession>
<dbReference type="OrthoDB" id="10253329at2759"/>
<dbReference type="InterPro" id="IPR036855">
    <property type="entry name" value="Znf_CCCH_sf"/>
</dbReference>
<dbReference type="GO" id="GO:0008270">
    <property type="term" value="F:zinc ion binding"/>
    <property type="evidence" value="ECO:0007669"/>
    <property type="project" value="UniProtKB-KW"/>
</dbReference>
<comment type="caution">
    <text evidence="7">The sequence shown here is derived from an EMBL/GenBank/DDBJ whole genome shotgun (WGS) entry which is preliminary data.</text>
</comment>
<feature type="non-terminal residue" evidence="7">
    <location>
        <position position="737"/>
    </location>
</feature>
<evidence type="ECO:0000259" key="6">
    <source>
        <dbReference type="PROSITE" id="PS50103"/>
    </source>
</evidence>
<feature type="region of interest" description="Disordered" evidence="5">
    <location>
        <begin position="491"/>
        <end position="515"/>
    </location>
</feature>
<dbReference type="PROSITE" id="PS50103">
    <property type="entry name" value="ZF_C3H1"/>
    <property type="match status" value="1"/>
</dbReference>
<name>A0A9W8I492_9FUNG</name>
<feature type="domain" description="C3H1-type" evidence="6">
    <location>
        <begin position="26"/>
        <end position="54"/>
    </location>
</feature>
<proteinExistence type="predicted"/>
<evidence type="ECO:0000313" key="7">
    <source>
        <dbReference type="EMBL" id="KAJ2847263.1"/>
    </source>
</evidence>
<dbReference type="Gene3D" id="4.10.1000.10">
    <property type="entry name" value="Zinc finger, CCCH-type"/>
    <property type="match status" value="1"/>
</dbReference>
<feature type="region of interest" description="Disordered" evidence="5">
    <location>
        <begin position="251"/>
        <end position="305"/>
    </location>
</feature>
<evidence type="ECO:0000256" key="5">
    <source>
        <dbReference type="SAM" id="MobiDB-lite"/>
    </source>
</evidence>
<dbReference type="Pfam" id="PF00642">
    <property type="entry name" value="zf-CCCH"/>
    <property type="match status" value="1"/>
</dbReference>
<dbReference type="AlphaFoldDB" id="A0A9W8I492"/>
<organism evidence="7 8">
    <name type="scientific">Coemansia brasiliensis</name>
    <dbReference type="NCBI Taxonomy" id="2650707"/>
    <lineage>
        <taxon>Eukaryota</taxon>
        <taxon>Fungi</taxon>
        <taxon>Fungi incertae sedis</taxon>
        <taxon>Zoopagomycota</taxon>
        <taxon>Kickxellomycotina</taxon>
        <taxon>Kickxellomycetes</taxon>
        <taxon>Kickxellales</taxon>
        <taxon>Kickxellaceae</taxon>
        <taxon>Coemansia</taxon>
    </lineage>
</organism>
<dbReference type="SUPFAM" id="SSF90229">
    <property type="entry name" value="CCCH zinc finger"/>
    <property type="match status" value="1"/>
</dbReference>
<feature type="region of interest" description="Disordered" evidence="5">
    <location>
        <begin position="55"/>
        <end position="85"/>
    </location>
</feature>
<protein>
    <recommendedName>
        <fullName evidence="6">C3H1-type domain-containing protein</fullName>
    </recommendedName>
</protein>